<keyword evidence="2" id="KW-1185">Reference proteome</keyword>
<feature type="non-terminal residue" evidence="1">
    <location>
        <position position="212"/>
    </location>
</feature>
<name>D8Q4E5_SCHCM</name>
<dbReference type="HOGENOM" id="CLU_066030_1_0_1"/>
<dbReference type="VEuPathDB" id="FungiDB:SCHCODRAFT_02626726"/>
<protein>
    <submittedName>
        <fullName evidence="1">Uncharacterized protein</fullName>
    </submittedName>
</protein>
<evidence type="ECO:0000313" key="1">
    <source>
        <dbReference type="EMBL" id="EFI96775.1"/>
    </source>
</evidence>
<dbReference type="SMART" id="SM00696">
    <property type="entry name" value="DM9"/>
    <property type="match status" value="1"/>
</dbReference>
<proteinExistence type="predicted"/>
<dbReference type="OrthoDB" id="2142040at2759"/>
<dbReference type="AlphaFoldDB" id="D8Q4E5"/>
<accession>D8Q4E5</accession>
<gene>
    <name evidence="1" type="ORF">SCHCODRAFT_108859</name>
</gene>
<organism evidence="2">
    <name type="scientific">Schizophyllum commune (strain H4-8 / FGSC 9210)</name>
    <name type="common">Split gill fungus</name>
    <dbReference type="NCBI Taxonomy" id="578458"/>
    <lineage>
        <taxon>Eukaryota</taxon>
        <taxon>Fungi</taxon>
        <taxon>Dikarya</taxon>
        <taxon>Basidiomycota</taxon>
        <taxon>Agaricomycotina</taxon>
        <taxon>Agaricomycetes</taxon>
        <taxon>Agaricomycetidae</taxon>
        <taxon>Agaricales</taxon>
        <taxon>Schizophyllaceae</taxon>
        <taxon>Schizophyllum</taxon>
    </lineage>
</organism>
<evidence type="ECO:0000313" key="2">
    <source>
        <dbReference type="Proteomes" id="UP000007431"/>
    </source>
</evidence>
<dbReference type="GeneID" id="9596213"/>
<dbReference type="PANTHER" id="PTHR31649">
    <property type="entry name" value="AGAP009604-PA"/>
    <property type="match status" value="1"/>
</dbReference>
<dbReference type="InterPro" id="IPR006616">
    <property type="entry name" value="DM9_repeat"/>
</dbReference>
<dbReference type="InParanoid" id="D8Q4E5"/>
<dbReference type="OMA" id="QMEWVPA"/>
<dbReference type="KEGG" id="scm:SCHCO_02626726"/>
<dbReference type="Proteomes" id="UP000007431">
    <property type="component" value="Unassembled WGS sequence"/>
</dbReference>
<dbReference type="STRING" id="578458.D8Q4E5"/>
<reference evidence="1 2" key="1">
    <citation type="journal article" date="2010" name="Nat. Biotechnol.">
        <title>Genome sequence of the model mushroom Schizophyllum commune.</title>
        <authorList>
            <person name="Ohm R.A."/>
            <person name="de Jong J.F."/>
            <person name="Lugones L.G."/>
            <person name="Aerts A."/>
            <person name="Kothe E."/>
            <person name="Stajich J.E."/>
            <person name="de Vries R.P."/>
            <person name="Record E."/>
            <person name="Levasseur A."/>
            <person name="Baker S.E."/>
            <person name="Bartholomew K.A."/>
            <person name="Coutinho P.M."/>
            <person name="Erdmann S."/>
            <person name="Fowler T.J."/>
            <person name="Gathman A.C."/>
            <person name="Lombard V."/>
            <person name="Henrissat B."/>
            <person name="Knabe N."/>
            <person name="Kuees U."/>
            <person name="Lilly W.W."/>
            <person name="Lindquist E."/>
            <person name="Lucas S."/>
            <person name="Magnuson J.K."/>
            <person name="Piumi F."/>
            <person name="Raudaskoski M."/>
            <person name="Salamov A."/>
            <person name="Schmutz J."/>
            <person name="Schwarze F.W.M.R."/>
            <person name="vanKuyk P.A."/>
            <person name="Horton J.S."/>
            <person name="Grigoriev I.V."/>
            <person name="Woesten H.A.B."/>
        </authorList>
    </citation>
    <scope>NUCLEOTIDE SEQUENCE [LARGE SCALE GENOMIC DNA]</scope>
    <source>
        <strain evidence="2">H4-8 / FGSC 9210</strain>
    </source>
</reference>
<dbReference type="RefSeq" id="XP_003031678.1">
    <property type="nucleotide sequence ID" value="XM_003031632.1"/>
</dbReference>
<sequence length="212" mass="22977">MDPSPSTDAGSLPTSGYRIPISSTQAFPAKIDGVRIASYPPQLGTPVCFDLDGSPVYIGSALLKDSVQPCKILAQMQMLHVPAPSPDIPVPLAHAPIPPPTDQILLIDILILRYASVPYGGTELLHTGRYELLSFLPMQMEWVKTSNGRVPEGKKAVDGGYEPSGHKLYHALGTVNDVRVPGKTGQHLGCANFPLLGKEHSLREDYEILCWR</sequence>
<dbReference type="eggNOG" id="ENOG502SJVU">
    <property type="taxonomic scope" value="Eukaryota"/>
</dbReference>
<dbReference type="PANTHER" id="PTHR31649:SF1">
    <property type="entry name" value="FARNESOIC ACID O-METHYL TRANSFERASE DOMAIN-CONTAINING PROTEIN"/>
    <property type="match status" value="1"/>
</dbReference>
<dbReference type="EMBL" id="GL377306">
    <property type="protein sequence ID" value="EFI96775.1"/>
    <property type="molecule type" value="Genomic_DNA"/>
</dbReference>
<dbReference type="Pfam" id="PF11901">
    <property type="entry name" value="DM9"/>
    <property type="match status" value="1"/>
</dbReference>